<dbReference type="EMBL" id="PVWK01000047">
    <property type="protein sequence ID" value="PSB30859.1"/>
    <property type="molecule type" value="Genomic_DNA"/>
</dbReference>
<evidence type="ECO:0000313" key="2">
    <source>
        <dbReference type="Proteomes" id="UP000239576"/>
    </source>
</evidence>
<proteinExistence type="predicted"/>
<sequence>MSACPCCGEVLLRHVRHSEVYWFCTHCWQEMPVLALDIANTHRDFPKRLGLKALLASRSQLIG</sequence>
<comment type="caution">
    <text evidence="1">The sequence shown here is derived from an EMBL/GenBank/DDBJ whole genome shotgun (WGS) entry which is preliminary data.</text>
</comment>
<name>A0A2T1EDN5_9CYAN</name>
<organism evidence="1 2">
    <name type="scientific">Stenomitos frigidus ULC18</name>
    <dbReference type="NCBI Taxonomy" id="2107698"/>
    <lineage>
        <taxon>Bacteria</taxon>
        <taxon>Bacillati</taxon>
        <taxon>Cyanobacteriota</taxon>
        <taxon>Cyanophyceae</taxon>
        <taxon>Leptolyngbyales</taxon>
        <taxon>Leptolyngbyaceae</taxon>
        <taxon>Stenomitos</taxon>
    </lineage>
</organism>
<dbReference type="OrthoDB" id="495562at2"/>
<gene>
    <name evidence="1" type="ORF">C7B82_07990</name>
</gene>
<dbReference type="Proteomes" id="UP000239576">
    <property type="component" value="Unassembled WGS sequence"/>
</dbReference>
<dbReference type="AlphaFoldDB" id="A0A2T1EDN5"/>
<reference evidence="1 2" key="2">
    <citation type="submission" date="2018-03" db="EMBL/GenBank/DDBJ databases">
        <title>The ancient ancestry and fast evolution of plastids.</title>
        <authorList>
            <person name="Moore K.R."/>
            <person name="Magnabosco C."/>
            <person name="Momper L."/>
            <person name="Gold D.A."/>
            <person name="Bosak T."/>
            <person name="Fournier G.P."/>
        </authorList>
    </citation>
    <scope>NUCLEOTIDE SEQUENCE [LARGE SCALE GENOMIC DNA]</scope>
    <source>
        <strain evidence="1 2">ULC18</strain>
    </source>
</reference>
<keyword evidence="2" id="KW-1185">Reference proteome</keyword>
<evidence type="ECO:0000313" key="1">
    <source>
        <dbReference type="EMBL" id="PSB30859.1"/>
    </source>
</evidence>
<accession>A0A2T1EDN5</accession>
<reference evidence="2" key="1">
    <citation type="submission" date="2018-02" db="EMBL/GenBank/DDBJ databases">
        <authorList>
            <person name="Moore K."/>
            <person name="Momper L."/>
        </authorList>
    </citation>
    <scope>NUCLEOTIDE SEQUENCE [LARGE SCALE GENOMIC DNA]</scope>
    <source>
        <strain evidence="2">ULC18</strain>
    </source>
</reference>
<protein>
    <submittedName>
        <fullName evidence="1">Uncharacterized protein</fullName>
    </submittedName>
</protein>